<proteinExistence type="predicted"/>
<dbReference type="RefSeq" id="WP_129425065.1">
    <property type="nucleotide sequence ID" value="NZ_SDPW01000001.1"/>
</dbReference>
<accession>A0A4Q2JZM3</accession>
<comment type="caution">
    <text evidence="1">The sequence shown here is derived from an EMBL/GenBank/DDBJ whole genome shotgun (WGS) entry which is preliminary data.</text>
</comment>
<evidence type="ECO:0000313" key="1">
    <source>
        <dbReference type="EMBL" id="RXZ54565.1"/>
    </source>
</evidence>
<reference evidence="1 2" key="1">
    <citation type="submission" date="2019-01" db="EMBL/GenBank/DDBJ databases">
        <title>Senegalimassilia sp. nov. KGMB04484 isolated human feces.</title>
        <authorList>
            <person name="Han K.-I."/>
            <person name="Kim J.-S."/>
            <person name="Lee K.C."/>
            <person name="Suh M.K."/>
            <person name="Eom M.K."/>
            <person name="Lee J.H."/>
            <person name="Park S.-H."/>
            <person name="Kang S.W."/>
            <person name="Park J.-E."/>
            <person name="Oh B.S."/>
            <person name="Yu S.Y."/>
            <person name="Choi S.-H."/>
            <person name="Lee D.H."/>
            <person name="Yoon H."/>
            <person name="Kim B.-Y."/>
            <person name="Lee J.H."/>
            <person name="Lee J.-S."/>
        </authorList>
    </citation>
    <scope>NUCLEOTIDE SEQUENCE [LARGE SCALE GENOMIC DNA]</scope>
    <source>
        <strain evidence="1 2">KGMB04484</strain>
    </source>
</reference>
<dbReference type="Proteomes" id="UP000293345">
    <property type="component" value="Unassembled WGS sequence"/>
</dbReference>
<gene>
    <name evidence="1" type="ORF">ET524_08780</name>
</gene>
<dbReference type="EMBL" id="SDPW01000001">
    <property type="protein sequence ID" value="RXZ54565.1"/>
    <property type="molecule type" value="Genomic_DNA"/>
</dbReference>
<organism evidence="1 2">
    <name type="scientific">Senegalimassilia faecalis</name>
    <dbReference type="NCBI Taxonomy" id="2509433"/>
    <lineage>
        <taxon>Bacteria</taxon>
        <taxon>Bacillati</taxon>
        <taxon>Actinomycetota</taxon>
        <taxon>Coriobacteriia</taxon>
        <taxon>Coriobacteriales</taxon>
        <taxon>Coriobacteriaceae</taxon>
        <taxon>Senegalimassilia</taxon>
    </lineage>
</organism>
<protein>
    <submittedName>
        <fullName evidence="1">Uncharacterized protein</fullName>
    </submittedName>
</protein>
<dbReference type="OrthoDB" id="5244109at2"/>
<sequence length="127" mass="14604">MDNQQIRNFYLSKEHVPTPETDRLIAGGYMQKSDGYIEYAKECGVEPAQYWHLIHSWSDRSADHEQFRWPIQCGELYVWMAEVAGVSGVGEVVDAMLQAPDDRKRGNKLAYHTLFDKIAKRVEGATR</sequence>
<evidence type="ECO:0000313" key="2">
    <source>
        <dbReference type="Proteomes" id="UP000293345"/>
    </source>
</evidence>
<keyword evidence="2" id="KW-1185">Reference proteome</keyword>
<dbReference type="AlphaFoldDB" id="A0A4Q2JZM3"/>
<name>A0A4Q2JZM3_9ACTN</name>